<evidence type="ECO:0000313" key="1">
    <source>
        <dbReference type="EMBL" id="MQL91897.1"/>
    </source>
</evidence>
<gene>
    <name evidence="1" type="ORF">Taro_024518</name>
</gene>
<proteinExistence type="predicted"/>
<name>A0A843VBJ0_COLES</name>
<accession>A0A843VBJ0</accession>
<reference evidence="1" key="1">
    <citation type="submission" date="2017-07" db="EMBL/GenBank/DDBJ databases">
        <title>Taro Niue Genome Assembly and Annotation.</title>
        <authorList>
            <person name="Atibalentja N."/>
            <person name="Keating K."/>
            <person name="Fields C.J."/>
        </authorList>
    </citation>
    <scope>NUCLEOTIDE SEQUENCE</scope>
    <source>
        <strain evidence="1">Niue_2</strain>
        <tissue evidence="1">Leaf</tissue>
    </source>
</reference>
<dbReference type="EMBL" id="NMUH01001390">
    <property type="protein sequence ID" value="MQL91897.1"/>
    <property type="molecule type" value="Genomic_DNA"/>
</dbReference>
<dbReference type="OrthoDB" id="1736822at2759"/>
<comment type="caution">
    <text evidence="1">The sequence shown here is derived from an EMBL/GenBank/DDBJ whole genome shotgun (WGS) entry which is preliminary data.</text>
</comment>
<organism evidence="1 2">
    <name type="scientific">Colocasia esculenta</name>
    <name type="common">Wild taro</name>
    <name type="synonym">Arum esculentum</name>
    <dbReference type="NCBI Taxonomy" id="4460"/>
    <lineage>
        <taxon>Eukaryota</taxon>
        <taxon>Viridiplantae</taxon>
        <taxon>Streptophyta</taxon>
        <taxon>Embryophyta</taxon>
        <taxon>Tracheophyta</taxon>
        <taxon>Spermatophyta</taxon>
        <taxon>Magnoliopsida</taxon>
        <taxon>Liliopsida</taxon>
        <taxon>Araceae</taxon>
        <taxon>Aroideae</taxon>
        <taxon>Colocasieae</taxon>
        <taxon>Colocasia</taxon>
    </lineage>
</organism>
<evidence type="ECO:0000313" key="2">
    <source>
        <dbReference type="Proteomes" id="UP000652761"/>
    </source>
</evidence>
<dbReference type="PANTHER" id="PTHR34676">
    <property type="entry name" value="DUF4219 DOMAIN-CONTAINING PROTEIN-RELATED"/>
    <property type="match status" value="1"/>
</dbReference>
<protein>
    <submittedName>
        <fullName evidence="1">Uncharacterized protein</fullName>
    </submittedName>
</protein>
<dbReference type="Proteomes" id="UP000652761">
    <property type="component" value="Unassembled WGS sequence"/>
</dbReference>
<dbReference type="Pfam" id="PF14223">
    <property type="entry name" value="Retrotran_gag_2"/>
    <property type="match status" value="1"/>
</dbReference>
<dbReference type="AlphaFoldDB" id="A0A843VBJ0"/>
<sequence length="136" mass="15789">MQVFLRAQDYELWKIVYKGPVELSEDEDLWTKEQIKKSTLNWSAMNMMRCAVHPKEYSKVSSCKSAKEMWDKLPQIYEGTSEIHAYCEWSRGLGEALVQVEEVLVAHHVEEAPLHPAQRFAVRGLSVSSRFEKSQE</sequence>
<keyword evidence="2" id="KW-1185">Reference proteome</keyword>
<dbReference type="PANTHER" id="PTHR34676:SF17">
    <property type="entry name" value="OS06G0684500 PROTEIN"/>
    <property type="match status" value="1"/>
</dbReference>